<feature type="coiled-coil region" evidence="1">
    <location>
        <begin position="747"/>
        <end position="774"/>
    </location>
</feature>
<reference evidence="2 3" key="1">
    <citation type="submission" date="2018-03" db="EMBL/GenBank/DDBJ databases">
        <title>Genomic Encyclopedia of Archaeal and Bacterial Type Strains, Phase II (KMG-II): from individual species to whole genera.</title>
        <authorList>
            <person name="Goeker M."/>
        </authorList>
    </citation>
    <scope>NUCLEOTIDE SEQUENCE [LARGE SCALE GENOMIC DNA]</scope>
    <source>
        <strain evidence="2 3">DSM 44720</strain>
    </source>
</reference>
<evidence type="ECO:0000256" key="1">
    <source>
        <dbReference type="SAM" id="Coils"/>
    </source>
</evidence>
<proteinExistence type="predicted"/>
<dbReference type="EMBL" id="PVTF01000005">
    <property type="protein sequence ID" value="PRY41333.1"/>
    <property type="molecule type" value="Genomic_DNA"/>
</dbReference>
<keyword evidence="1" id="KW-0175">Coiled coil</keyword>
<name>A0A2T0T6R4_9PSEU</name>
<gene>
    <name evidence="2" type="ORF">CLV43_10591</name>
</gene>
<evidence type="ECO:0008006" key="4">
    <source>
        <dbReference type="Google" id="ProtNLM"/>
    </source>
</evidence>
<accession>A0A2T0T6R4</accession>
<dbReference type="AlphaFoldDB" id="A0A2T0T6R4"/>
<protein>
    <recommendedName>
        <fullName evidence="4">Dynamin family protein</fullName>
    </recommendedName>
</protein>
<keyword evidence="3" id="KW-1185">Reference proteome</keyword>
<sequence length="796" mass="87095">MALGGPGGDFGEIAAFANEVREAVESVFDHAELHDERERVLGLARSLADNAVCEVSYGVFAESSAGKSLLLGALLGNPLLLPVDSRTVTCNITELRLRPAAVRVATIVGARVEYLSDDEVHDYVRHLAHKVGGLVRGAGGDLSTVQDITYNWSGLHRLRQVLDTPESLRLPPNGLVDLRTEVDEMLRAEESLRARGVNPGATEDLVTPDGFFDAAAMSALIDHGEPGNGGTQRAGEQALVRKVVAEVEIPVDVWEAAKLFGAAVKLVDIPGSLSSRRPIRDEYLRVRELDTVDTALFFLDSRPGSTHESRALQDLMSSGKRDGDLLRDAVLVVAAKFDLIPEVPGLLLDEPPVDAEETAVLSRSVVLQQLVTASRNLLPPGHDERIFFVSPYVTMALADELDLGWDADQVVAHLRASQEVTSARDKALRWREVGHVPGRLGEGLTAFTVDGGLRRLRDGMTSHAAHHGVAQALDRLRRQADELGTAFQRLERHRVDLGPVPTGDDDVRLLFERVLGELADRVTEARKALPRRLADPEALPSIGASPGERVRQLAERTVYDWPEWKQLFENLTDGMVRVTASKPLGDMWADLFDDAAAPVLVKDFEGRYREACAEVATSLTRLVEDRVETYLDESALITSGQHDLIGSVLTESVFRRLGHDLGGRRLAVAVNALSHLEVLVGNVRKTLSTTTSEVDDRYFPLDPTRALPWHQDSPRRGSESYTGIGQVLRLRQTMVDAVIAACRSTLAAVLSTAADQLERDLRGLERTFGTINQDSVHWIALVTEARRADGTEEIVR</sequence>
<comment type="caution">
    <text evidence="2">The sequence shown here is derived from an EMBL/GenBank/DDBJ whole genome shotgun (WGS) entry which is preliminary data.</text>
</comment>
<dbReference type="InterPro" id="IPR027417">
    <property type="entry name" value="P-loop_NTPase"/>
</dbReference>
<evidence type="ECO:0000313" key="3">
    <source>
        <dbReference type="Proteomes" id="UP000239494"/>
    </source>
</evidence>
<organism evidence="2 3">
    <name type="scientific">Umezawaea tangerina</name>
    <dbReference type="NCBI Taxonomy" id="84725"/>
    <lineage>
        <taxon>Bacteria</taxon>
        <taxon>Bacillati</taxon>
        <taxon>Actinomycetota</taxon>
        <taxon>Actinomycetes</taxon>
        <taxon>Pseudonocardiales</taxon>
        <taxon>Pseudonocardiaceae</taxon>
        <taxon>Umezawaea</taxon>
    </lineage>
</organism>
<dbReference type="Proteomes" id="UP000239494">
    <property type="component" value="Unassembled WGS sequence"/>
</dbReference>
<evidence type="ECO:0000313" key="2">
    <source>
        <dbReference type="EMBL" id="PRY41333.1"/>
    </source>
</evidence>
<dbReference type="OrthoDB" id="466583at2"/>
<dbReference type="SUPFAM" id="SSF52540">
    <property type="entry name" value="P-loop containing nucleoside triphosphate hydrolases"/>
    <property type="match status" value="1"/>
</dbReference>
<dbReference type="RefSeq" id="WP_106188379.1">
    <property type="nucleotide sequence ID" value="NZ_PVTF01000005.1"/>
</dbReference>